<gene>
    <name evidence="1" type="ordered locus">Os03g0664150</name>
    <name evidence="1" type="ORF">OSNPB_030664150</name>
</gene>
<reference evidence="1 2" key="3">
    <citation type="journal article" date="2013" name="Rice">
        <title>Improvement of the Oryza sativa Nipponbare reference genome using next generation sequence and optical map data.</title>
        <authorList>
            <person name="Kawahara Y."/>
            <person name="de la Bastide M."/>
            <person name="Hamilton J.P."/>
            <person name="Kanamori H."/>
            <person name="McCombie W.R."/>
            <person name="Ouyang S."/>
            <person name="Schwartz D.C."/>
            <person name="Tanaka T."/>
            <person name="Wu J."/>
            <person name="Zhou S."/>
            <person name="Childs K.L."/>
            <person name="Davidson R.M."/>
            <person name="Lin H."/>
            <person name="Quesada-Ocampo L."/>
            <person name="Vaillancourt B."/>
            <person name="Sakai H."/>
            <person name="Lee S.S."/>
            <person name="Kim J."/>
            <person name="Numa H."/>
            <person name="Itoh T."/>
            <person name="Buell C.R."/>
            <person name="Matsumoto T."/>
        </authorList>
    </citation>
    <scope>NUCLEOTIDE SEQUENCE [LARGE SCALE GENOMIC DNA]</scope>
    <source>
        <strain evidence="2">cv. Nipponbare</strain>
    </source>
</reference>
<dbReference type="PaxDb" id="39947-A0A0P0W1V7"/>
<sequence length="121" mass="12927">MRRGTVAAASPCFDAPSTNAVTAATVGRRAVTSPRVPTSAHRSASVAATNRTLELPSPLLAFLQPCKRPTTASCACLDVVGCGHRHLSLLSCTERVRRRQRAPAVPTDWRTVVVSRTYNDA</sequence>
<dbReference type="EMBL" id="AP014959">
    <property type="protein sequence ID" value="BAS85620.1"/>
    <property type="molecule type" value="Genomic_DNA"/>
</dbReference>
<dbReference type="Proteomes" id="UP000059680">
    <property type="component" value="Chromosome 3"/>
</dbReference>
<proteinExistence type="predicted"/>
<protein>
    <submittedName>
        <fullName evidence="1">Os03g0664150 protein</fullName>
    </submittedName>
</protein>
<name>A0A0P0W1V7_ORYSJ</name>
<accession>A0A0P0W1V7</accession>
<evidence type="ECO:0000313" key="2">
    <source>
        <dbReference type="Proteomes" id="UP000059680"/>
    </source>
</evidence>
<evidence type="ECO:0000313" key="1">
    <source>
        <dbReference type="EMBL" id="BAS85620.1"/>
    </source>
</evidence>
<reference evidence="2" key="1">
    <citation type="journal article" date="2005" name="Nature">
        <title>The map-based sequence of the rice genome.</title>
        <authorList>
            <consortium name="International rice genome sequencing project (IRGSP)"/>
            <person name="Matsumoto T."/>
            <person name="Wu J."/>
            <person name="Kanamori H."/>
            <person name="Katayose Y."/>
            <person name="Fujisawa M."/>
            <person name="Namiki N."/>
            <person name="Mizuno H."/>
            <person name="Yamamoto K."/>
            <person name="Antonio B.A."/>
            <person name="Baba T."/>
            <person name="Sakata K."/>
            <person name="Nagamura Y."/>
            <person name="Aoki H."/>
            <person name="Arikawa K."/>
            <person name="Arita K."/>
            <person name="Bito T."/>
            <person name="Chiden Y."/>
            <person name="Fujitsuka N."/>
            <person name="Fukunaka R."/>
            <person name="Hamada M."/>
            <person name="Harada C."/>
            <person name="Hayashi A."/>
            <person name="Hijishita S."/>
            <person name="Honda M."/>
            <person name="Hosokawa S."/>
            <person name="Ichikawa Y."/>
            <person name="Idonuma A."/>
            <person name="Iijima M."/>
            <person name="Ikeda M."/>
            <person name="Ikeno M."/>
            <person name="Ito K."/>
            <person name="Ito S."/>
            <person name="Ito T."/>
            <person name="Ito Y."/>
            <person name="Ito Y."/>
            <person name="Iwabuchi A."/>
            <person name="Kamiya K."/>
            <person name="Karasawa W."/>
            <person name="Kurita K."/>
            <person name="Katagiri S."/>
            <person name="Kikuta A."/>
            <person name="Kobayashi H."/>
            <person name="Kobayashi N."/>
            <person name="Machita K."/>
            <person name="Maehara T."/>
            <person name="Masukawa M."/>
            <person name="Mizubayashi T."/>
            <person name="Mukai Y."/>
            <person name="Nagasaki H."/>
            <person name="Nagata Y."/>
            <person name="Naito S."/>
            <person name="Nakashima M."/>
            <person name="Nakama Y."/>
            <person name="Nakamichi Y."/>
            <person name="Nakamura M."/>
            <person name="Meguro A."/>
            <person name="Negishi M."/>
            <person name="Ohta I."/>
            <person name="Ohta T."/>
            <person name="Okamoto M."/>
            <person name="Ono N."/>
            <person name="Saji S."/>
            <person name="Sakaguchi M."/>
            <person name="Sakai K."/>
            <person name="Shibata M."/>
            <person name="Shimokawa T."/>
            <person name="Song J."/>
            <person name="Takazaki Y."/>
            <person name="Terasawa K."/>
            <person name="Tsugane M."/>
            <person name="Tsuji K."/>
            <person name="Ueda S."/>
            <person name="Waki K."/>
            <person name="Yamagata H."/>
            <person name="Yamamoto M."/>
            <person name="Yamamoto S."/>
            <person name="Yamane H."/>
            <person name="Yoshiki S."/>
            <person name="Yoshihara R."/>
            <person name="Yukawa K."/>
            <person name="Zhong H."/>
            <person name="Yano M."/>
            <person name="Yuan Q."/>
            <person name="Ouyang S."/>
            <person name="Liu J."/>
            <person name="Jones K.M."/>
            <person name="Gansberger K."/>
            <person name="Moffat K."/>
            <person name="Hill J."/>
            <person name="Bera J."/>
            <person name="Fadrosh D."/>
            <person name="Jin S."/>
            <person name="Johri S."/>
            <person name="Kim M."/>
            <person name="Overton L."/>
            <person name="Reardon M."/>
            <person name="Tsitrin T."/>
            <person name="Vuong H."/>
            <person name="Weaver B."/>
            <person name="Ciecko A."/>
            <person name="Tallon L."/>
            <person name="Jackson J."/>
            <person name="Pai G."/>
            <person name="Aken S.V."/>
            <person name="Utterback T."/>
            <person name="Reidmuller S."/>
            <person name="Feldblyum T."/>
            <person name="Hsiao J."/>
            <person name="Zismann V."/>
            <person name="Iobst S."/>
            <person name="de Vazeille A.R."/>
            <person name="Buell C.R."/>
            <person name="Ying K."/>
            <person name="Li Y."/>
            <person name="Lu T."/>
            <person name="Huang Y."/>
            <person name="Zhao Q."/>
            <person name="Feng Q."/>
            <person name="Zhang L."/>
            <person name="Zhu J."/>
            <person name="Weng Q."/>
            <person name="Mu J."/>
            <person name="Lu Y."/>
            <person name="Fan D."/>
            <person name="Liu Y."/>
            <person name="Guan J."/>
            <person name="Zhang Y."/>
            <person name="Yu S."/>
            <person name="Liu X."/>
            <person name="Zhang Y."/>
            <person name="Hong G."/>
            <person name="Han B."/>
            <person name="Choisne N."/>
            <person name="Demange N."/>
            <person name="Orjeda G."/>
            <person name="Samain S."/>
            <person name="Cattolico L."/>
            <person name="Pelletier E."/>
            <person name="Couloux A."/>
            <person name="Segurens B."/>
            <person name="Wincker P."/>
            <person name="D'Hont A."/>
            <person name="Scarpelli C."/>
            <person name="Weissenbach J."/>
            <person name="Salanoubat M."/>
            <person name="Quetier F."/>
            <person name="Yu Y."/>
            <person name="Kim H.R."/>
            <person name="Rambo T."/>
            <person name="Currie J."/>
            <person name="Collura K."/>
            <person name="Luo M."/>
            <person name="Yang T."/>
            <person name="Ammiraju J.S.S."/>
            <person name="Engler F."/>
            <person name="Soderlund C."/>
            <person name="Wing R.A."/>
            <person name="Palmer L.E."/>
            <person name="de la Bastide M."/>
            <person name="Spiegel L."/>
            <person name="Nascimento L."/>
            <person name="Zutavern T."/>
            <person name="O'Shaughnessy A."/>
            <person name="Dike S."/>
            <person name="Dedhia N."/>
            <person name="Preston R."/>
            <person name="Balija V."/>
            <person name="McCombie W.R."/>
            <person name="Chow T."/>
            <person name="Chen H."/>
            <person name="Chung M."/>
            <person name="Chen C."/>
            <person name="Shaw J."/>
            <person name="Wu H."/>
            <person name="Hsiao K."/>
            <person name="Chao Y."/>
            <person name="Chu M."/>
            <person name="Cheng C."/>
            <person name="Hour A."/>
            <person name="Lee P."/>
            <person name="Lin S."/>
            <person name="Lin Y."/>
            <person name="Liou J."/>
            <person name="Liu S."/>
            <person name="Hsing Y."/>
            <person name="Raghuvanshi S."/>
            <person name="Mohanty A."/>
            <person name="Bharti A.K."/>
            <person name="Gaur A."/>
            <person name="Gupta V."/>
            <person name="Kumar D."/>
            <person name="Ravi V."/>
            <person name="Vij S."/>
            <person name="Kapur A."/>
            <person name="Khurana P."/>
            <person name="Khurana P."/>
            <person name="Khurana J.P."/>
            <person name="Tyagi A.K."/>
            <person name="Gaikwad K."/>
            <person name="Singh A."/>
            <person name="Dalal V."/>
            <person name="Srivastava S."/>
            <person name="Dixit A."/>
            <person name="Pal A.K."/>
            <person name="Ghazi I.A."/>
            <person name="Yadav M."/>
            <person name="Pandit A."/>
            <person name="Bhargava A."/>
            <person name="Sureshbabu K."/>
            <person name="Batra K."/>
            <person name="Sharma T.R."/>
            <person name="Mohapatra T."/>
            <person name="Singh N.K."/>
            <person name="Messing J."/>
            <person name="Nelson A.B."/>
            <person name="Fuks G."/>
            <person name="Kavchok S."/>
            <person name="Keizer G."/>
            <person name="Linton E."/>
            <person name="Llaca V."/>
            <person name="Song R."/>
            <person name="Tanyolac B."/>
            <person name="Young S."/>
            <person name="Ho-Il K."/>
            <person name="Hahn J.H."/>
            <person name="Sangsakoo G."/>
            <person name="Vanavichit A."/>
            <person name="de Mattos Luiz.A.T."/>
            <person name="Zimmer P.D."/>
            <person name="Malone G."/>
            <person name="Dellagostin O."/>
            <person name="de Oliveira A.C."/>
            <person name="Bevan M."/>
            <person name="Bancroft I."/>
            <person name="Minx P."/>
            <person name="Cordum H."/>
            <person name="Wilson R."/>
            <person name="Cheng Z."/>
            <person name="Jin W."/>
            <person name="Jiang J."/>
            <person name="Leong S.A."/>
            <person name="Iwama H."/>
            <person name="Gojobori T."/>
            <person name="Itoh T."/>
            <person name="Niimura Y."/>
            <person name="Fujii Y."/>
            <person name="Habara T."/>
            <person name="Sakai H."/>
            <person name="Sato Y."/>
            <person name="Wilson G."/>
            <person name="Kumar K."/>
            <person name="McCouch S."/>
            <person name="Juretic N."/>
            <person name="Hoen D."/>
            <person name="Wright S."/>
            <person name="Bruskiewich R."/>
            <person name="Bureau T."/>
            <person name="Miyao A."/>
            <person name="Hirochika H."/>
            <person name="Nishikawa T."/>
            <person name="Kadowaki K."/>
            <person name="Sugiura M."/>
            <person name="Burr B."/>
            <person name="Sasaki T."/>
        </authorList>
    </citation>
    <scope>NUCLEOTIDE SEQUENCE [LARGE SCALE GENOMIC DNA]</scope>
    <source>
        <strain evidence="2">cv. Nipponbare</strain>
    </source>
</reference>
<keyword evidence="2" id="KW-1185">Reference proteome</keyword>
<reference evidence="1 2" key="2">
    <citation type="journal article" date="2013" name="Plant Cell Physiol.">
        <title>Rice Annotation Project Database (RAP-DB): an integrative and interactive database for rice genomics.</title>
        <authorList>
            <person name="Sakai H."/>
            <person name="Lee S.S."/>
            <person name="Tanaka T."/>
            <person name="Numa H."/>
            <person name="Kim J."/>
            <person name="Kawahara Y."/>
            <person name="Wakimoto H."/>
            <person name="Yang C.C."/>
            <person name="Iwamoto M."/>
            <person name="Abe T."/>
            <person name="Yamada Y."/>
            <person name="Muto A."/>
            <person name="Inokuchi H."/>
            <person name="Ikemura T."/>
            <person name="Matsumoto T."/>
            <person name="Sasaki T."/>
            <person name="Itoh T."/>
        </authorList>
    </citation>
    <scope>NUCLEOTIDE SEQUENCE [LARGE SCALE GENOMIC DNA]</scope>
    <source>
        <strain evidence="2">cv. Nipponbare</strain>
    </source>
</reference>
<dbReference type="InParanoid" id="A0A0P0W1V7"/>
<dbReference type="AlphaFoldDB" id="A0A0P0W1V7"/>
<organism evidence="1 2">
    <name type="scientific">Oryza sativa subsp. japonica</name>
    <name type="common">Rice</name>
    <dbReference type="NCBI Taxonomy" id="39947"/>
    <lineage>
        <taxon>Eukaryota</taxon>
        <taxon>Viridiplantae</taxon>
        <taxon>Streptophyta</taxon>
        <taxon>Embryophyta</taxon>
        <taxon>Tracheophyta</taxon>
        <taxon>Spermatophyta</taxon>
        <taxon>Magnoliopsida</taxon>
        <taxon>Liliopsida</taxon>
        <taxon>Poales</taxon>
        <taxon>Poaceae</taxon>
        <taxon>BOP clade</taxon>
        <taxon>Oryzoideae</taxon>
        <taxon>Oryzeae</taxon>
        <taxon>Oryzinae</taxon>
        <taxon>Oryza</taxon>
        <taxon>Oryza sativa</taxon>
    </lineage>
</organism>